<name>A0A2W7PSB5_9BACT</name>
<reference evidence="1 2" key="1">
    <citation type="submission" date="2018-06" db="EMBL/GenBank/DDBJ databases">
        <title>Genomic Encyclopedia of Archaeal and Bacterial Type Strains, Phase II (KMG-II): from individual species to whole genera.</title>
        <authorList>
            <person name="Goeker M."/>
        </authorList>
    </citation>
    <scope>NUCLEOTIDE SEQUENCE [LARGE SCALE GENOMIC DNA]</scope>
    <source>
        <strain evidence="1 2">DSM 6779</strain>
    </source>
</reference>
<dbReference type="AlphaFoldDB" id="A0A2W7PSB5"/>
<proteinExistence type="predicted"/>
<sequence length="172" mass="20032">MNHTAITEYLNFRQQIDQTVTRLEKIYQPHLHCAKGCDQCCFSFRVFPVEWFAIAGQLNKHFETINKDQPIGELEKCLFLKNHACTIYPHRPIICRTHGLPLLSMNETGTEWELNICELNFTEADDDSFDDDNLIEQDTLNSELFQINKRFIADNPQLNLSEFDLIPLKALV</sequence>
<accession>A0A2W7PSB5</accession>
<protein>
    <submittedName>
        <fullName evidence="1">Putative zinc-or iron-chelating protein</fullName>
    </submittedName>
</protein>
<organism evidence="1 2">
    <name type="scientific">Breznakibacter xylanolyticus</name>
    <dbReference type="NCBI Taxonomy" id="990"/>
    <lineage>
        <taxon>Bacteria</taxon>
        <taxon>Pseudomonadati</taxon>
        <taxon>Bacteroidota</taxon>
        <taxon>Bacteroidia</taxon>
        <taxon>Marinilabiliales</taxon>
        <taxon>Marinilabiliaceae</taxon>
        <taxon>Breznakibacter</taxon>
    </lineage>
</organism>
<dbReference type="Proteomes" id="UP000249239">
    <property type="component" value="Unassembled WGS sequence"/>
</dbReference>
<dbReference type="RefSeq" id="WP_111446734.1">
    <property type="nucleotide sequence ID" value="NZ_QKZK01000032.1"/>
</dbReference>
<gene>
    <name evidence="1" type="ORF">LX69_02920</name>
</gene>
<keyword evidence="2" id="KW-1185">Reference proteome</keyword>
<dbReference type="OrthoDB" id="9806610at2"/>
<evidence type="ECO:0000313" key="2">
    <source>
        <dbReference type="Proteomes" id="UP000249239"/>
    </source>
</evidence>
<comment type="caution">
    <text evidence="1">The sequence shown here is derived from an EMBL/GenBank/DDBJ whole genome shotgun (WGS) entry which is preliminary data.</text>
</comment>
<dbReference type="InterPro" id="IPR005358">
    <property type="entry name" value="Puta_zinc/iron-chelating_dom"/>
</dbReference>
<evidence type="ECO:0000313" key="1">
    <source>
        <dbReference type="EMBL" id="PZX12329.1"/>
    </source>
</evidence>
<dbReference type="EMBL" id="QKZK01000032">
    <property type="protein sequence ID" value="PZX12329.1"/>
    <property type="molecule type" value="Genomic_DNA"/>
</dbReference>
<dbReference type="Pfam" id="PF03692">
    <property type="entry name" value="CxxCxxCC"/>
    <property type="match status" value="1"/>
</dbReference>